<evidence type="ECO:0000313" key="1">
    <source>
        <dbReference type="EMBL" id="OIQ73480.1"/>
    </source>
</evidence>
<comment type="caution">
    <text evidence="1">The sequence shown here is derived from an EMBL/GenBank/DDBJ whole genome shotgun (WGS) entry which is preliminary data.</text>
</comment>
<name>A0A1J5PRQ9_9ZZZZ</name>
<organism evidence="1">
    <name type="scientific">mine drainage metagenome</name>
    <dbReference type="NCBI Taxonomy" id="410659"/>
    <lineage>
        <taxon>unclassified sequences</taxon>
        <taxon>metagenomes</taxon>
        <taxon>ecological metagenomes</taxon>
    </lineage>
</organism>
<dbReference type="AlphaFoldDB" id="A0A1J5PRQ9"/>
<evidence type="ECO:0008006" key="2">
    <source>
        <dbReference type="Google" id="ProtNLM"/>
    </source>
</evidence>
<protein>
    <recommendedName>
        <fullName evidence="2">RelB antitoxin</fullName>
    </recommendedName>
</protein>
<reference evidence="1" key="1">
    <citation type="submission" date="2016-10" db="EMBL/GenBank/DDBJ databases">
        <title>Sequence of Gallionella enrichment culture.</title>
        <authorList>
            <person name="Poehlein A."/>
            <person name="Muehling M."/>
            <person name="Daniel R."/>
        </authorList>
    </citation>
    <scope>NUCLEOTIDE SEQUENCE</scope>
</reference>
<accession>A0A1J5PRQ9</accession>
<dbReference type="EMBL" id="MLJW01002854">
    <property type="protein sequence ID" value="OIQ73480.1"/>
    <property type="molecule type" value="Genomic_DNA"/>
</dbReference>
<sequence length="50" mass="5545">MLRVADEKRLPFEIKVPNATARKAMAELESGRGKRFASVGDLMKDMHAGD</sequence>
<gene>
    <name evidence="1" type="ORF">GALL_448860</name>
</gene>
<proteinExistence type="predicted"/>